<feature type="compositionally biased region" description="Basic and acidic residues" evidence="1">
    <location>
        <begin position="71"/>
        <end position="90"/>
    </location>
</feature>
<name>A0AAV5WXF1_9BILA</name>
<comment type="caution">
    <text evidence="2">The sequence shown here is derived from an EMBL/GenBank/DDBJ whole genome shotgun (WGS) entry which is preliminary data.</text>
</comment>
<keyword evidence="3" id="KW-1185">Reference proteome</keyword>
<proteinExistence type="predicted"/>
<dbReference type="AlphaFoldDB" id="A0AAV5WXF1"/>
<feature type="region of interest" description="Disordered" evidence="1">
    <location>
        <begin position="71"/>
        <end position="113"/>
    </location>
</feature>
<evidence type="ECO:0000313" key="2">
    <source>
        <dbReference type="EMBL" id="GMT34422.1"/>
    </source>
</evidence>
<dbReference type="Proteomes" id="UP001432322">
    <property type="component" value="Unassembled WGS sequence"/>
</dbReference>
<protein>
    <submittedName>
        <fullName evidence="2">Uncharacterized protein</fullName>
    </submittedName>
</protein>
<evidence type="ECO:0000313" key="3">
    <source>
        <dbReference type="Proteomes" id="UP001432322"/>
    </source>
</evidence>
<feature type="non-terminal residue" evidence="2">
    <location>
        <position position="113"/>
    </location>
</feature>
<accession>A0AAV5WXF1</accession>
<reference evidence="2" key="1">
    <citation type="submission" date="2023-10" db="EMBL/GenBank/DDBJ databases">
        <title>Genome assembly of Pristionchus species.</title>
        <authorList>
            <person name="Yoshida K."/>
            <person name="Sommer R.J."/>
        </authorList>
    </citation>
    <scope>NUCLEOTIDE SEQUENCE</scope>
    <source>
        <strain evidence="2">RS5133</strain>
    </source>
</reference>
<sequence length="113" mass="12929">MRSANQRTSVRSYQKEWNRLISLFTATGSDKPKTGKGAVAVIDENLKVQLRVFECDLTRNAIVVEFAKEKRTKQMTEKRQREIASADAKKHGGNAENEENLPKEETCWNEDDD</sequence>
<organism evidence="2 3">
    <name type="scientific">Pristionchus fissidentatus</name>
    <dbReference type="NCBI Taxonomy" id="1538716"/>
    <lineage>
        <taxon>Eukaryota</taxon>
        <taxon>Metazoa</taxon>
        <taxon>Ecdysozoa</taxon>
        <taxon>Nematoda</taxon>
        <taxon>Chromadorea</taxon>
        <taxon>Rhabditida</taxon>
        <taxon>Rhabditina</taxon>
        <taxon>Diplogasteromorpha</taxon>
        <taxon>Diplogasteroidea</taxon>
        <taxon>Neodiplogasteridae</taxon>
        <taxon>Pristionchus</taxon>
    </lineage>
</organism>
<dbReference type="EMBL" id="BTSY01000006">
    <property type="protein sequence ID" value="GMT34422.1"/>
    <property type="molecule type" value="Genomic_DNA"/>
</dbReference>
<gene>
    <name evidence="2" type="ORF">PFISCL1PPCAC_25719</name>
</gene>
<evidence type="ECO:0000256" key="1">
    <source>
        <dbReference type="SAM" id="MobiDB-lite"/>
    </source>
</evidence>